<keyword evidence="7" id="KW-1185">Reference proteome</keyword>
<evidence type="ECO:0000313" key="6">
    <source>
        <dbReference type="EnsemblMetazoa" id="G11566.1:cds"/>
    </source>
</evidence>
<evidence type="ECO:0000256" key="2">
    <source>
        <dbReference type="ARBA" id="ARBA00022723"/>
    </source>
</evidence>
<comment type="cofactor">
    <cofactor evidence="4">
        <name>heme</name>
        <dbReference type="ChEBI" id="CHEBI:30413"/>
    </cofactor>
</comment>
<dbReference type="AlphaFoldDB" id="A0A8W8HYI0"/>
<dbReference type="GO" id="GO:0005506">
    <property type="term" value="F:iron ion binding"/>
    <property type="evidence" value="ECO:0007669"/>
    <property type="project" value="InterPro"/>
</dbReference>
<dbReference type="EnsemblMetazoa" id="G11566.1">
    <property type="protein sequence ID" value="G11566.1:cds"/>
    <property type="gene ID" value="G11566"/>
</dbReference>
<dbReference type="OrthoDB" id="2789670at2759"/>
<dbReference type="Proteomes" id="UP000005408">
    <property type="component" value="Unassembled WGS sequence"/>
</dbReference>
<accession>A0A8W8HYI0</accession>
<evidence type="ECO:0000256" key="3">
    <source>
        <dbReference type="ARBA" id="ARBA00023004"/>
    </source>
</evidence>
<dbReference type="SUPFAM" id="SSF48264">
    <property type="entry name" value="Cytochrome P450"/>
    <property type="match status" value="1"/>
</dbReference>
<dbReference type="InterPro" id="IPR001128">
    <property type="entry name" value="Cyt_P450"/>
</dbReference>
<dbReference type="PANTHER" id="PTHR24300">
    <property type="entry name" value="CYTOCHROME P450 508A4-RELATED"/>
    <property type="match status" value="1"/>
</dbReference>
<evidence type="ECO:0000313" key="7">
    <source>
        <dbReference type="Proteomes" id="UP000005408"/>
    </source>
</evidence>
<name>A0A8W8HYI0_MAGGI</name>
<dbReference type="OMA" id="EPETYTH"/>
<keyword evidence="5" id="KW-0812">Transmembrane</keyword>
<evidence type="ECO:0000256" key="5">
    <source>
        <dbReference type="SAM" id="Phobius"/>
    </source>
</evidence>
<organism evidence="6 7">
    <name type="scientific">Magallana gigas</name>
    <name type="common">Pacific oyster</name>
    <name type="synonym">Crassostrea gigas</name>
    <dbReference type="NCBI Taxonomy" id="29159"/>
    <lineage>
        <taxon>Eukaryota</taxon>
        <taxon>Metazoa</taxon>
        <taxon>Spiralia</taxon>
        <taxon>Lophotrochozoa</taxon>
        <taxon>Mollusca</taxon>
        <taxon>Bivalvia</taxon>
        <taxon>Autobranchia</taxon>
        <taxon>Pteriomorphia</taxon>
        <taxon>Ostreida</taxon>
        <taxon>Ostreoidea</taxon>
        <taxon>Ostreidae</taxon>
        <taxon>Magallana</taxon>
    </lineage>
</organism>
<dbReference type="GO" id="GO:0004497">
    <property type="term" value="F:monooxygenase activity"/>
    <property type="evidence" value="ECO:0007669"/>
    <property type="project" value="InterPro"/>
</dbReference>
<dbReference type="PRINTS" id="PR00463">
    <property type="entry name" value="EP450I"/>
</dbReference>
<dbReference type="GO" id="GO:0020037">
    <property type="term" value="F:heme binding"/>
    <property type="evidence" value="ECO:0007669"/>
    <property type="project" value="InterPro"/>
</dbReference>
<evidence type="ECO:0000256" key="1">
    <source>
        <dbReference type="ARBA" id="ARBA00010617"/>
    </source>
</evidence>
<sequence>METILSYILFLTSVAVILVTFFFMKNRGLPKGPWTLPFIGDTALSDNKKFIFFLRNLESKYGHIFRFRQGSRHVTAVGGLENIKQVLEQKSLLPYCHWSNYITKVQAIQGPSWNGDELLKVLSQMSTQTADNFLKEKSTLEATILEEVRFLQRELSADKCRPISMLNIVSDAVYNIVSAITIGERLEFDRPSCRRFKQCLQEISRNSNFGFSENGVGFLPQVSPKKSSKLQDSIKYVQEFLEPRLTNHKTSLVKKEIPDYIDVCLNYNAREGKIINDEGILQGVINLFTSGCEPTISLTMWLFLLMTRYPELQKKCRHVISMQVQIRDDECVSWGARDKLPFIFATIQEAQRFSNPVPYGYPYEVSSEIEVGNYRIPEGDLLLLNYRSCHMDYTYWKRPAEFRPENFTDSDGDLIHHEAFLPYGLGHRTCGYKNIADQVLFIVFTNIISKFNLRAPEDNPNPSLTAEEGLIRYPKSYHVIPYPLEDEKQ</sequence>
<feature type="transmembrane region" description="Helical" evidence="5">
    <location>
        <begin position="6"/>
        <end position="24"/>
    </location>
</feature>
<reference evidence="6" key="1">
    <citation type="submission" date="2022-08" db="UniProtKB">
        <authorList>
            <consortium name="EnsemblMetazoa"/>
        </authorList>
    </citation>
    <scope>IDENTIFICATION</scope>
    <source>
        <strain evidence="6">05x7-T-G4-1.051#20</strain>
    </source>
</reference>
<dbReference type="Pfam" id="PF00067">
    <property type="entry name" value="p450"/>
    <property type="match status" value="1"/>
</dbReference>
<dbReference type="InterPro" id="IPR002401">
    <property type="entry name" value="Cyt_P450_E_grp-I"/>
</dbReference>
<comment type="similarity">
    <text evidence="1">Belongs to the cytochrome P450 family.</text>
</comment>
<keyword evidence="5" id="KW-0472">Membrane</keyword>
<protein>
    <submittedName>
        <fullName evidence="6">Uncharacterized protein</fullName>
    </submittedName>
</protein>
<keyword evidence="2 4" id="KW-0479">Metal-binding</keyword>
<dbReference type="InterPro" id="IPR036396">
    <property type="entry name" value="Cyt_P450_sf"/>
</dbReference>
<dbReference type="GO" id="GO:0016705">
    <property type="term" value="F:oxidoreductase activity, acting on paired donors, with incorporation or reduction of molecular oxygen"/>
    <property type="evidence" value="ECO:0007669"/>
    <property type="project" value="InterPro"/>
</dbReference>
<keyword evidence="3 4" id="KW-0408">Iron</keyword>
<keyword evidence="4" id="KW-0349">Heme</keyword>
<keyword evidence="5" id="KW-1133">Transmembrane helix</keyword>
<dbReference type="Gene3D" id="1.10.630.10">
    <property type="entry name" value="Cytochrome P450"/>
    <property type="match status" value="1"/>
</dbReference>
<dbReference type="EnsemblMetazoa" id="G11566.5">
    <property type="protein sequence ID" value="G11566.5:cds"/>
    <property type="gene ID" value="G11566"/>
</dbReference>
<evidence type="ECO:0000256" key="4">
    <source>
        <dbReference type="PIRSR" id="PIRSR602401-1"/>
    </source>
</evidence>
<dbReference type="PANTHER" id="PTHR24300:SF417">
    <property type="entry name" value="CYTOCHROME P450 508B1-RELATED"/>
    <property type="match status" value="1"/>
</dbReference>
<dbReference type="InterPro" id="IPR050182">
    <property type="entry name" value="Cytochrome_P450_fam2"/>
</dbReference>
<feature type="binding site" description="axial binding residue" evidence="4">
    <location>
        <position position="430"/>
    </location>
    <ligand>
        <name>heme</name>
        <dbReference type="ChEBI" id="CHEBI:30413"/>
    </ligand>
    <ligandPart>
        <name>Fe</name>
        <dbReference type="ChEBI" id="CHEBI:18248"/>
    </ligandPart>
</feature>
<proteinExistence type="inferred from homology"/>